<dbReference type="PROSITE" id="PS51257">
    <property type="entry name" value="PROKAR_LIPOPROTEIN"/>
    <property type="match status" value="1"/>
</dbReference>
<keyword evidence="3" id="KW-1185">Reference proteome</keyword>
<gene>
    <name evidence="2" type="ORF">J2S10_005303</name>
</gene>
<dbReference type="EMBL" id="JAUSTW010000016">
    <property type="protein sequence ID" value="MDQ0202074.1"/>
    <property type="molecule type" value="Genomic_DNA"/>
</dbReference>
<evidence type="ECO:0000313" key="3">
    <source>
        <dbReference type="Proteomes" id="UP001224122"/>
    </source>
</evidence>
<dbReference type="RefSeq" id="WP_307413936.1">
    <property type="nucleotide sequence ID" value="NZ_JAUSTW010000016.1"/>
</dbReference>
<sequence length="162" mass="18344">MKKWLFIVLTFATILMLAACNNGIRESTKSTQTSAKSSSNENVKSQDPLTLQLLENEKVGKYLADSKGMTLYYFKKDESKKSNCSGECLKNWPPFTAENFKVPSGFNKSDFGTIARKDTGEKQVTYKGYPLYYFVNDKVKGEVNGQGVKDIWYIVNTETTFH</sequence>
<organism evidence="2 3">
    <name type="scientific">Neobacillus ginsengisoli</name>
    <dbReference type="NCBI Taxonomy" id="904295"/>
    <lineage>
        <taxon>Bacteria</taxon>
        <taxon>Bacillati</taxon>
        <taxon>Bacillota</taxon>
        <taxon>Bacilli</taxon>
        <taxon>Bacillales</taxon>
        <taxon>Bacillaceae</taxon>
        <taxon>Neobacillus</taxon>
    </lineage>
</organism>
<comment type="caution">
    <text evidence="2">The sequence shown here is derived from an EMBL/GenBank/DDBJ whole genome shotgun (WGS) entry which is preliminary data.</text>
</comment>
<name>A0ABT9Y2T8_9BACI</name>
<feature type="chain" id="PRO_5046470639" evidence="1">
    <location>
        <begin position="19"/>
        <end position="162"/>
    </location>
</feature>
<accession>A0ABT9Y2T8</accession>
<reference evidence="2 3" key="1">
    <citation type="submission" date="2023-07" db="EMBL/GenBank/DDBJ databases">
        <title>Genomic Encyclopedia of Type Strains, Phase IV (KMG-IV): sequencing the most valuable type-strain genomes for metagenomic binning, comparative biology and taxonomic classification.</title>
        <authorList>
            <person name="Goeker M."/>
        </authorList>
    </citation>
    <scope>NUCLEOTIDE SEQUENCE [LARGE SCALE GENOMIC DNA]</scope>
    <source>
        <strain evidence="2 3">DSM 27594</strain>
    </source>
</reference>
<dbReference type="Pfam" id="PF03640">
    <property type="entry name" value="Lipoprotein_15"/>
    <property type="match status" value="2"/>
</dbReference>
<dbReference type="PANTHER" id="PTHR39335:SF1">
    <property type="entry name" value="BLL4220 PROTEIN"/>
    <property type="match status" value="1"/>
</dbReference>
<dbReference type="PANTHER" id="PTHR39335">
    <property type="entry name" value="BLL4220 PROTEIN"/>
    <property type="match status" value="1"/>
</dbReference>
<keyword evidence="2" id="KW-0449">Lipoprotein</keyword>
<evidence type="ECO:0000256" key="1">
    <source>
        <dbReference type="SAM" id="SignalP"/>
    </source>
</evidence>
<evidence type="ECO:0000313" key="2">
    <source>
        <dbReference type="EMBL" id="MDQ0202074.1"/>
    </source>
</evidence>
<protein>
    <submittedName>
        <fullName evidence="2">Lipoprotein with Yx(FWY)xxD motif</fullName>
    </submittedName>
</protein>
<keyword evidence="1" id="KW-0732">Signal</keyword>
<proteinExistence type="predicted"/>
<feature type="signal peptide" evidence="1">
    <location>
        <begin position="1"/>
        <end position="18"/>
    </location>
</feature>
<dbReference type="InterPro" id="IPR005297">
    <property type="entry name" value="Lipoprotein_repeat"/>
</dbReference>
<dbReference type="Proteomes" id="UP001224122">
    <property type="component" value="Unassembled WGS sequence"/>
</dbReference>